<protein>
    <submittedName>
        <fullName evidence="2">Down syndrome cell adhesion molecule-like protein Dscam2</fullName>
    </submittedName>
</protein>
<dbReference type="EMBL" id="HBUE01029239">
    <property type="protein sequence ID" value="CAG6455744.1"/>
    <property type="molecule type" value="Transcribed_RNA"/>
</dbReference>
<sequence length="110" mass="12226">MRSIPGLIYHGTQSSTSSDLSPMSEQKSLPRRGRSRYHHLHLHNTNTTPRHKSSLSSSKTTTAQSPIASPRSSCINDTQTIQLPRMPSQFRPIHSSRTISNTPSRLSSDC</sequence>
<accession>A0A8D8F3N2</accession>
<feature type="compositionally biased region" description="Basic residues" evidence="1">
    <location>
        <begin position="29"/>
        <end position="42"/>
    </location>
</feature>
<evidence type="ECO:0000313" key="2">
    <source>
        <dbReference type="EMBL" id="CAG6455744.1"/>
    </source>
</evidence>
<reference evidence="2" key="1">
    <citation type="submission" date="2021-05" db="EMBL/GenBank/DDBJ databases">
        <authorList>
            <person name="Alioto T."/>
            <person name="Alioto T."/>
            <person name="Gomez Garrido J."/>
        </authorList>
    </citation>
    <scope>NUCLEOTIDE SEQUENCE</scope>
</reference>
<feature type="compositionally biased region" description="Polar residues" evidence="1">
    <location>
        <begin position="11"/>
        <end position="27"/>
    </location>
</feature>
<feature type="compositionally biased region" description="Low complexity" evidence="1">
    <location>
        <begin position="43"/>
        <end position="62"/>
    </location>
</feature>
<feature type="compositionally biased region" description="Polar residues" evidence="1">
    <location>
        <begin position="95"/>
        <end position="110"/>
    </location>
</feature>
<feature type="region of interest" description="Disordered" evidence="1">
    <location>
        <begin position="1"/>
        <end position="110"/>
    </location>
</feature>
<feature type="compositionally biased region" description="Polar residues" evidence="1">
    <location>
        <begin position="63"/>
        <end position="82"/>
    </location>
</feature>
<organism evidence="2">
    <name type="scientific">Culex pipiens</name>
    <name type="common">House mosquito</name>
    <dbReference type="NCBI Taxonomy" id="7175"/>
    <lineage>
        <taxon>Eukaryota</taxon>
        <taxon>Metazoa</taxon>
        <taxon>Ecdysozoa</taxon>
        <taxon>Arthropoda</taxon>
        <taxon>Hexapoda</taxon>
        <taxon>Insecta</taxon>
        <taxon>Pterygota</taxon>
        <taxon>Neoptera</taxon>
        <taxon>Endopterygota</taxon>
        <taxon>Diptera</taxon>
        <taxon>Nematocera</taxon>
        <taxon>Culicoidea</taxon>
        <taxon>Culicidae</taxon>
        <taxon>Culicinae</taxon>
        <taxon>Culicini</taxon>
        <taxon>Culex</taxon>
        <taxon>Culex</taxon>
    </lineage>
</organism>
<evidence type="ECO:0000256" key="1">
    <source>
        <dbReference type="SAM" id="MobiDB-lite"/>
    </source>
</evidence>
<proteinExistence type="predicted"/>
<name>A0A8D8F3N2_CULPI</name>
<dbReference type="AlphaFoldDB" id="A0A8D8F3N2"/>